<proteinExistence type="inferred from homology"/>
<evidence type="ECO:0000256" key="4">
    <source>
        <dbReference type="ARBA" id="ARBA00022905"/>
    </source>
</evidence>
<dbReference type="AlphaFoldDB" id="A0A4R2MDB0"/>
<comment type="similarity">
    <text evidence="2">Belongs to the PqqA family.</text>
</comment>
<dbReference type="EMBL" id="SLXD01000006">
    <property type="protein sequence ID" value="TCP02627.1"/>
    <property type="molecule type" value="Genomic_DNA"/>
</dbReference>
<dbReference type="GO" id="GO:0018189">
    <property type="term" value="P:pyrroloquinoline quinone biosynthetic process"/>
    <property type="evidence" value="ECO:0007669"/>
    <property type="project" value="UniProtKB-UniPathway"/>
</dbReference>
<gene>
    <name evidence="5" type="ORF">EV684_106189</name>
</gene>
<evidence type="ECO:0000256" key="1">
    <source>
        <dbReference type="ARBA" id="ARBA00004886"/>
    </source>
</evidence>
<evidence type="ECO:0000256" key="3">
    <source>
        <dbReference type="ARBA" id="ARBA00015086"/>
    </source>
</evidence>
<accession>A0A4R2MDB0</accession>
<protein>
    <recommendedName>
        <fullName evidence="3">Coenzyme PQQ synthesis protein A</fullName>
    </recommendedName>
</protein>
<name>A0A4R2MDB0_RUBGE</name>
<comment type="pathway">
    <text evidence="1">Cofactor biosynthesis; pyrroloquinoline quinone biosynthesis.</text>
</comment>
<comment type="caution">
    <text evidence="5">The sequence shown here is derived from an EMBL/GenBank/DDBJ whole genome shotgun (WGS) entry which is preliminary data.</text>
</comment>
<dbReference type="NCBIfam" id="TIGR02107">
    <property type="entry name" value="PQQ_syn_pqqA"/>
    <property type="match status" value="1"/>
</dbReference>
<dbReference type="RefSeq" id="WP_416469469.1">
    <property type="nucleotide sequence ID" value="NZ_CP181387.1"/>
</dbReference>
<dbReference type="Proteomes" id="UP000295106">
    <property type="component" value="Unassembled WGS sequence"/>
</dbReference>
<keyword evidence="4" id="KW-0884">PQQ biosynthesis</keyword>
<reference evidence="5 6" key="1">
    <citation type="submission" date="2019-03" db="EMBL/GenBank/DDBJ databases">
        <title>Genomic Encyclopedia of Type Strains, Phase IV (KMG-IV): sequencing the most valuable type-strain genomes for metagenomic binning, comparative biology and taxonomic classification.</title>
        <authorList>
            <person name="Goeker M."/>
        </authorList>
    </citation>
    <scope>NUCLEOTIDE SEQUENCE [LARGE SCALE GENOMIC DNA]</scope>
    <source>
        <strain evidence="5 6">DSM 1709</strain>
    </source>
</reference>
<evidence type="ECO:0000256" key="2">
    <source>
        <dbReference type="ARBA" id="ARBA00009325"/>
    </source>
</evidence>
<evidence type="ECO:0000313" key="6">
    <source>
        <dbReference type="Proteomes" id="UP000295106"/>
    </source>
</evidence>
<evidence type="ECO:0000313" key="5">
    <source>
        <dbReference type="EMBL" id="TCP02627.1"/>
    </source>
</evidence>
<dbReference type="InterPro" id="IPR011725">
    <property type="entry name" value="PQQ_synth_PqqA"/>
</dbReference>
<dbReference type="Pfam" id="PF08042">
    <property type="entry name" value="PqqA"/>
    <property type="match status" value="1"/>
</dbReference>
<organism evidence="5 6">
    <name type="scientific">Rubrivivax gelatinosus</name>
    <name type="common">Rhodocyclus gelatinosus</name>
    <name type="synonym">Rhodopseudomonas gelatinosa</name>
    <dbReference type="NCBI Taxonomy" id="28068"/>
    <lineage>
        <taxon>Bacteria</taxon>
        <taxon>Pseudomonadati</taxon>
        <taxon>Pseudomonadota</taxon>
        <taxon>Betaproteobacteria</taxon>
        <taxon>Burkholderiales</taxon>
        <taxon>Sphaerotilaceae</taxon>
        <taxon>Rubrivivax</taxon>
    </lineage>
</organism>
<sequence>MVHGNTSPARTVRCVPMLRRRHTMQTPQWQTPTAIDWRFGFEITLYVAAR</sequence>
<dbReference type="UniPathway" id="UPA00539"/>